<feature type="non-terminal residue" evidence="1">
    <location>
        <position position="1"/>
    </location>
</feature>
<comment type="caution">
    <text evidence="1">The sequence shown here is derived from an EMBL/GenBank/DDBJ whole genome shotgun (WGS) entry which is preliminary data.</text>
</comment>
<gene>
    <name evidence="1" type="ORF">RUMCAL_00430</name>
</gene>
<dbReference type="EMBL" id="AWVF01000033">
    <property type="protein sequence ID" value="ERJ97193.1"/>
    <property type="molecule type" value="Genomic_DNA"/>
</dbReference>
<evidence type="ECO:0000313" key="1">
    <source>
        <dbReference type="EMBL" id="ERJ97193.1"/>
    </source>
</evidence>
<accession>U2MD11</accession>
<dbReference type="RefSeq" id="WP_021682059.1">
    <property type="nucleotide sequence ID" value="NZ_KI260394.1"/>
</dbReference>
<dbReference type="HOGENOM" id="CLU_1614399_0_0_9"/>
<proteinExistence type="predicted"/>
<name>U2MD11_9FIRM</name>
<protein>
    <recommendedName>
        <fullName evidence="3">Dockerin domain-containing protein</fullName>
    </recommendedName>
</protein>
<keyword evidence="2" id="KW-1185">Reference proteome</keyword>
<dbReference type="Proteomes" id="UP000016662">
    <property type="component" value="Unassembled WGS sequence"/>
</dbReference>
<reference evidence="1 2" key="1">
    <citation type="submission" date="2013-07" db="EMBL/GenBank/DDBJ databases">
        <authorList>
            <person name="Weinstock G."/>
            <person name="Sodergren E."/>
            <person name="Wylie T."/>
            <person name="Fulton L."/>
            <person name="Fulton R."/>
            <person name="Fronick C."/>
            <person name="O'Laughlin M."/>
            <person name="Godfrey J."/>
            <person name="Miner T."/>
            <person name="Herter B."/>
            <person name="Appelbaum E."/>
            <person name="Cordes M."/>
            <person name="Lek S."/>
            <person name="Wollam A."/>
            <person name="Pepin K.H."/>
            <person name="Palsikar V.B."/>
            <person name="Mitreva M."/>
            <person name="Wilson R.K."/>
        </authorList>
    </citation>
    <scope>NUCLEOTIDE SEQUENCE [LARGE SCALE GENOMIC DNA]</scope>
    <source>
        <strain evidence="1 2">ATCC 27760</strain>
    </source>
</reference>
<evidence type="ECO:0000313" key="2">
    <source>
        <dbReference type="Proteomes" id="UP000016662"/>
    </source>
</evidence>
<dbReference type="AlphaFoldDB" id="U2MD11"/>
<evidence type="ECO:0008006" key="3">
    <source>
        <dbReference type="Google" id="ProtNLM"/>
    </source>
</evidence>
<organism evidence="1 2">
    <name type="scientific">Ruminococcus callidus ATCC 27760</name>
    <dbReference type="NCBI Taxonomy" id="411473"/>
    <lineage>
        <taxon>Bacteria</taxon>
        <taxon>Bacillati</taxon>
        <taxon>Bacillota</taxon>
        <taxon>Clostridia</taxon>
        <taxon>Eubacteriales</taxon>
        <taxon>Oscillospiraceae</taxon>
        <taxon>Ruminococcus</taxon>
    </lineage>
</organism>
<sequence>TFYTTSDAEVTVEDATFKSAKQMEDASAIAVCSSDDYYRIGDLNNDDNINSTDMFYQLNAYKIAEDDPSLITVERNGLTYVGLSTVVANNHKAKYGLIEDAYAMAGDGNTDGVIAYDQEQLIISDVDNLAYYVARRGAGYKTDLNRYGFRYGEYESLTANTNLF</sequence>